<reference evidence="2 3" key="2">
    <citation type="submission" date="2015-01" db="EMBL/GenBank/DDBJ databases">
        <authorList>
            <consortium name="NBRP consortium"/>
            <person name="Sawabe T."/>
            <person name="Meirelles P."/>
            <person name="Feng G."/>
            <person name="Sayaka M."/>
            <person name="Hattori M."/>
            <person name="Ohkuma M."/>
        </authorList>
    </citation>
    <scope>NUCLEOTIDE SEQUENCE [LARGE SCALE GENOMIC DNA]</scope>
    <source>
        <strain evidence="3">JCM 19231</strain>
    </source>
</reference>
<evidence type="ECO:0000313" key="2">
    <source>
        <dbReference type="EMBL" id="GAM54246.1"/>
    </source>
</evidence>
<keyword evidence="3" id="KW-1185">Reference proteome</keyword>
<evidence type="ECO:0008006" key="4">
    <source>
        <dbReference type="Google" id="ProtNLM"/>
    </source>
</evidence>
<sequence>MDMQLDDFFETEEPRRARGGGRSKPVKRKWREIEAIKDRQRLQKELMDLDVCADYALEDIDL</sequence>
<dbReference type="AlphaFoldDB" id="A0A0B8NJB8"/>
<dbReference type="Proteomes" id="UP000031671">
    <property type="component" value="Unassembled WGS sequence"/>
</dbReference>
<gene>
    <name evidence="2" type="ORF">JCM19231_238</name>
</gene>
<comment type="caution">
    <text evidence="2">The sequence shown here is derived from an EMBL/GenBank/DDBJ whole genome shotgun (WGS) entry which is preliminary data.</text>
</comment>
<dbReference type="Pfam" id="PF12065">
    <property type="entry name" value="DUF3545"/>
    <property type="match status" value="1"/>
</dbReference>
<protein>
    <recommendedName>
        <fullName evidence="4">DUF3545 domain-containing protein</fullName>
    </recommendedName>
</protein>
<proteinExistence type="predicted"/>
<dbReference type="RefSeq" id="WP_261834761.1">
    <property type="nucleotide sequence ID" value="NZ_AP024881.1"/>
</dbReference>
<feature type="region of interest" description="Disordered" evidence="1">
    <location>
        <begin position="1"/>
        <end position="24"/>
    </location>
</feature>
<dbReference type="InterPro" id="IPR021932">
    <property type="entry name" value="DUF3545"/>
</dbReference>
<organism evidence="2 3">
    <name type="scientific">Vibrio ishigakensis</name>
    <dbReference type="NCBI Taxonomy" id="1481914"/>
    <lineage>
        <taxon>Bacteria</taxon>
        <taxon>Pseudomonadati</taxon>
        <taxon>Pseudomonadota</taxon>
        <taxon>Gammaproteobacteria</taxon>
        <taxon>Vibrionales</taxon>
        <taxon>Vibrionaceae</taxon>
        <taxon>Vibrio</taxon>
    </lineage>
</organism>
<name>A0A0B8NJB8_9VIBR</name>
<feature type="compositionally biased region" description="Acidic residues" evidence="1">
    <location>
        <begin position="1"/>
        <end position="11"/>
    </location>
</feature>
<reference evidence="2 3" key="1">
    <citation type="submission" date="2015-01" db="EMBL/GenBank/DDBJ databases">
        <title>Vibrio sp. C1 JCM 19231 whole genome shotgun sequence.</title>
        <authorList>
            <person name="Sawabe T."/>
            <person name="Meirelles P."/>
            <person name="Feng G."/>
            <person name="Sayaka M."/>
            <person name="Hattori M."/>
            <person name="Ohkuma M."/>
        </authorList>
    </citation>
    <scope>NUCLEOTIDE SEQUENCE [LARGE SCALE GENOMIC DNA]</scope>
    <source>
        <strain evidence="3">JCM 19231</strain>
    </source>
</reference>
<evidence type="ECO:0000313" key="3">
    <source>
        <dbReference type="Proteomes" id="UP000031671"/>
    </source>
</evidence>
<dbReference type="EMBL" id="BBRZ01000002">
    <property type="protein sequence ID" value="GAM54246.1"/>
    <property type="molecule type" value="Genomic_DNA"/>
</dbReference>
<evidence type="ECO:0000256" key="1">
    <source>
        <dbReference type="SAM" id="MobiDB-lite"/>
    </source>
</evidence>
<accession>A0A0B8NJB8</accession>